<feature type="compositionally biased region" description="Gly residues" evidence="9">
    <location>
        <begin position="875"/>
        <end position="884"/>
    </location>
</feature>
<comment type="catalytic activity">
    <reaction evidence="1 8">
        <text>ATP-independent breakage of single-stranded DNA, followed by passage and rejoining.</text>
        <dbReference type="EC" id="5.6.2.1"/>
    </reaction>
</comment>
<proteinExistence type="inferred from homology"/>
<dbReference type="GO" id="GO:0005634">
    <property type="term" value="C:nucleus"/>
    <property type="evidence" value="ECO:0007669"/>
    <property type="project" value="TreeGrafter"/>
</dbReference>
<dbReference type="SUPFAM" id="SSF56712">
    <property type="entry name" value="Prokaryotic type I DNA topoisomerase"/>
    <property type="match status" value="1"/>
</dbReference>
<organism evidence="11">
    <name type="scientific">Aceria tosichella</name>
    <name type="common">wheat curl mite</name>
    <dbReference type="NCBI Taxonomy" id="561515"/>
    <lineage>
        <taxon>Eukaryota</taxon>
        <taxon>Metazoa</taxon>
        <taxon>Ecdysozoa</taxon>
        <taxon>Arthropoda</taxon>
        <taxon>Chelicerata</taxon>
        <taxon>Arachnida</taxon>
        <taxon>Acari</taxon>
        <taxon>Acariformes</taxon>
        <taxon>Trombidiformes</taxon>
        <taxon>Prostigmata</taxon>
        <taxon>Eupodina</taxon>
        <taxon>Eriophyoidea</taxon>
        <taxon>Eriophyidae</taxon>
        <taxon>Eriophyinae</taxon>
        <taxon>Aceriini</taxon>
        <taxon>Aceria</taxon>
    </lineage>
</organism>
<dbReference type="GO" id="GO:0003917">
    <property type="term" value="F:DNA topoisomerase type I (single strand cut, ATP-independent) activity"/>
    <property type="evidence" value="ECO:0007669"/>
    <property type="project" value="UniProtKB-EC"/>
</dbReference>
<dbReference type="SMART" id="SM00437">
    <property type="entry name" value="TOP1Ac"/>
    <property type="match status" value="1"/>
</dbReference>
<comment type="function">
    <text evidence="7">Releases the supercoiling and torsional tension of DNA introduced during the DNA replication and transcription by transiently cleaving and rejoining one strand of the DNA duplex. Introduces a single-strand break via transesterification at a target site in duplex DNA. The scissile phosphodiester is attacked by the catalytic tyrosine of the enzyme, resulting in the formation of a DNA-(5'-phosphotyrosyl)-enzyme intermediate and the expulsion of a 3'-OH DNA strand. The free DNA strand than undergoes passage around the unbroken strand thus removing DNA supercoils. Finally, in the religation step, the DNA 3'-OH attacks the covalent intermediate to expel the active-site tyrosine and restore the DNA phosphodiester backbone. Weakly relaxes negative supercoils and displays a distinct preference for binding single-stranded DNA.</text>
</comment>
<dbReference type="InterPro" id="IPR003601">
    <property type="entry name" value="Topo_IA_2"/>
</dbReference>
<dbReference type="InterPro" id="IPR013826">
    <property type="entry name" value="Topo_IA_cen_sub3"/>
</dbReference>
<dbReference type="InterPro" id="IPR056452">
    <property type="entry name" value="Zn_ribbon_TOP3B"/>
</dbReference>
<evidence type="ECO:0000256" key="5">
    <source>
        <dbReference type="ARBA" id="ARBA00023125"/>
    </source>
</evidence>
<dbReference type="PANTHER" id="PTHR11390">
    <property type="entry name" value="PROKARYOTIC DNA TOPOISOMERASE"/>
    <property type="match status" value="1"/>
</dbReference>
<evidence type="ECO:0000256" key="2">
    <source>
        <dbReference type="ARBA" id="ARBA00009446"/>
    </source>
</evidence>
<accession>A0A6G1S7I6</accession>
<dbReference type="EMBL" id="GGYP01001151">
    <property type="protein sequence ID" value="MDE45922.1"/>
    <property type="molecule type" value="Transcribed_RNA"/>
</dbReference>
<sequence>MVVNVLMVAEKPSLAQSLAGFLAEGQVRSRKGAGLPVHEFTGRFFDRPANFKFTSVAGHVMTCDFPASHNNWDRVDPAELFKAPTVKKEANPSMHMPKFLQREGKNCDYLVLWLDCDKEGENICFEVMDALSSVMQISLYNPQTVFRARFSALTATDIRKAMKNLVLPNQLESLSVDARMEIDLRIGCAFTRYQTRFFHGKYGDLDSSVISYGPCQTPTLGFCVDRHDKILSFQPEPYWVLIVKVRPCTTEATAELTLDWAREREFKQSLAKQALSEVKAHGRAKVTDITYKDKSKPRPAGLNTVELLRVCSSSLGIGPHQAMQVAERLYTQGYISYPRTETTSYPKNFDFISLVRLFTSHPDVGENVRQMLQTGINSPKGGVDHGDHPPITPCQMATSRELVDRDSWRIYDYVMRHFLGSISTDLKYKQTTITFTIGKELFTKTGAVVINPGFSKFMTWISVAEGYLSSTIKVGDEFSITEAKVVEKKTSPPDYLTEADLISLMEKHGIGTDASIPTHINNICTRNYVQIGTGRRLIPTQLGIVLVHGYQKIDNDLVLPTSRAAVERELNQIIEGKADYRTVLQDTIRDFKKKFDFFVENIAAMDQLFEVCFTSLAETGKPMSRCGRCKRYMKLIVSRPQRLYCVNCKETFSIPQRGNIKLFKEIKCPVDGFEILYMQSDHNERSYPFCPNCYNNPPFESMKKANGCNDCPHETCEHSMRNNTIRSCTSCSYNGKLVFDTGSGPKKYYIACNRCPVMYQGLDKAVRVKVKTKDECEKCRAKLVFVEFKPDDGKGPENKTKLTECVFCGDTLSKLLHLRGGHRKLNENGEEIVPSYQDRYRGGGARGRGGRGGRGGGGGGGAFFGVEDSDDEDGFGGTGGGRGGRGSRRGGRGRGGRGRGRGGSGGHFGGDDDGGFGGGGFRGRGSRGGRSRGPPRRHF</sequence>
<evidence type="ECO:0000256" key="1">
    <source>
        <dbReference type="ARBA" id="ARBA00000213"/>
    </source>
</evidence>
<feature type="compositionally biased region" description="Basic residues" evidence="9">
    <location>
        <begin position="885"/>
        <end position="900"/>
    </location>
</feature>
<evidence type="ECO:0000256" key="8">
    <source>
        <dbReference type="RuleBase" id="RU362092"/>
    </source>
</evidence>
<evidence type="ECO:0000259" key="10">
    <source>
        <dbReference type="PROSITE" id="PS52039"/>
    </source>
</evidence>
<evidence type="ECO:0000256" key="7">
    <source>
        <dbReference type="ARBA" id="ARBA00056363"/>
    </source>
</evidence>
<dbReference type="InterPro" id="IPR006171">
    <property type="entry name" value="TOPRIM_dom"/>
</dbReference>
<dbReference type="FunFam" id="3.40.50.140:FF:000002">
    <property type="entry name" value="DNA topoisomerase"/>
    <property type="match status" value="1"/>
</dbReference>
<dbReference type="GO" id="GO:0006310">
    <property type="term" value="P:DNA recombination"/>
    <property type="evidence" value="ECO:0007669"/>
    <property type="project" value="TreeGrafter"/>
</dbReference>
<gene>
    <name evidence="11" type="primary">Top3b</name>
    <name evidence="11" type="ORF">g.11126</name>
</gene>
<dbReference type="InterPro" id="IPR023406">
    <property type="entry name" value="Topo_IA_AS"/>
</dbReference>
<feature type="region of interest" description="Disordered" evidence="9">
    <location>
        <begin position="836"/>
        <end position="939"/>
    </location>
</feature>
<dbReference type="InterPro" id="IPR034144">
    <property type="entry name" value="TOPRIM_TopoIII"/>
</dbReference>
<protein>
    <recommendedName>
        <fullName evidence="3 8">DNA topoisomerase</fullName>
        <ecNumber evidence="3 8">5.6.2.1</ecNumber>
    </recommendedName>
</protein>
<dbReference type="PANTHER" id="PTHR11390:SF20">
    <property type="entry name" value="DNA TOPOISOMERASE 3-BETA-1"/>
    <property type="match status" value="1"/>
</dbReference>
<dbReference type="GO" id="GO:0003677">
    <property type="term" value="F:DNA binding"/>
    <property type="evidence" value="ECO:0007669"/>
    <property type="project" value="UniProtKB-KW"/>
</dbReference>
<dbReference type="FunFam" id="1.10.290.10:FF:000001">
    <property type="entry name" value="DNA topoisomerase"/>
    <property type="match status" value="1"/>
</dbReference>
<keyword evidence="4 8" id="KW-0799">Topoisomerase</keyword>
<evidence type="ECO:0000256" key="4">
    <source>
        <dbReference type="ARBA" id="ARBA00023029"/>
    </source>
</evidence>
<dbReference type="SMART" id="SM00493">
    <property type="entry name" value="TOPRIM"/>
    <property type="match status" value="1"/>
</dbReference>
<dbReference type="Gene3D" id="3.40.50.140">
    <property type="match status" value="1"/>
</dbReference>
<dbReference type="Gene3D" id="2.70.20.10">
    <property type="entry name" value="Topoisomerase I, domain 3"/>
    <property type="match status" value="1"/>
</dbReference>
<dbReference type="InterPro" id="IPR013825">
    <property type="entry name" value="Topo_IA_cen_sub2"/>
</dbReference>
<evidence type="ECO:0000313" key="11">
    <source>
        <dbReference type="EMBL" id="MDE45922.1"/>
    </source>
</evidence>
<dbReference type="InterPro" id="IPR023405">
    <property type="entry name" value="Topo_IA_core_domain"/>
</dbReference>
<dbReference type="InterPro" id="IPR003602">
    <property type="entry name" value="Topo_IA_DNA-bd_dom"/>
</dbReference>
<dbReference type="PROSITE" id="PS00396">
    <property type="entry name" value="TOPO_IA_1"/>
    <property type="match status" value="1"/>
</dbReference>
<name>A0A6G1S7I6_9ACAR</name>
<comment type="function">
    <text evidence="8">Introduces a single-strand break via transesterification at a target site in duplex DNA. Releases the supercoiling and torsional tension of DNA introduced during the DNA replication and transcription by transiently cleaving and rejoining one strand of the DNA duplex. The scissile phosphodiester is attacked by the catalytic tyrosine of the enzyme, resulting in the formation of a DNA-(5'-phosphotyrosyl)-enzyme intermediate and the expulsion of a 3'-OH DNA strand.</text>
</comment>
<dbReference type="Gene3D" id="1.10.290.10">
    <property type="entry name" value="Topoisomerase I, domain 4"/>
    <property type="match status" value="1"/>
</dbReference>
<keyword evidence="5 8" id="KW-0238">DNA-binding</keyword>
<reference evidence="11" key="1">
    <citation type="submission" date="2018-10" db="EMBL/GenBank/DDBJ databases">
        <title>Transcriptome assembly of Aceria tosichella (Wheat curl mite) Type 2.</title>
        <authorList>
            <person name="Scully E.D."/>
            <person name="Geib S.M."/>
            <person name="Palmer N.A."/>
            <person name="Gupta A.K."/>
            <person name="Sarath G."/>
            <person name="Tatineni S."/>
        </authorList>
    </citation>
    <scope>NUCLEOTIDE SEQUENCE</scope>
    <source>
        <strain evidence="11">LincolnNE</strain>
    </source>
</reference>
<dbReference type="Gene3D" id="1.10.460.10">
    <property type="entry name" value="Topoisomerase I, domain 2"/>
    <property type="match status" value="1"/>
</dbReference>
<dbReference type="PROSITE" id="PS52039">
    <property type="entry name" value="TOPO_IA_2"/>
    <property type="match status" value="1"/>
</dbReference>
<dbReference type="InterPro" id="IPR000380">
    <property type="entry name" value="Topo_IA"/>
</dbReference>
<feature type="domain" description="Topo IA-type catalytic" evidence="10">
    <location>
        <begin position="169"/>
        <end position="595"/>
    </location>
</feature>
<dbReference type="Pfam" id="PF01131">
    <property type="entry name" value="Topoisom_bac"/>
    <property type="match status" value="1"/>
</dbReference>
<feature type="compositionally biased region" description="Gly residues" evidence="9">
    <location>
        <begin position="842"/>
        <end position="863"/>
    </location>
</feature>
<dbReference type="Pfam" id="PF23546">
    <property type="entry name" value="Zn_ribbon_TOP3B"/>
    <property type="match status" value="1"/>
</dbReference>
<evidence type="ECO:0000256" key="9">
    <source>
        <dbReference type="SAM" id="MobiDB-lite"/>
    </source>
</evidence>
<keyword evidence="6 8" id="KW-0413">Isomerase</keyword>
<dbReference type="GO" id="GO:0006265">
    <property type="term" value="P:DNA topological change"/>
    <property type="evidence" value="ECO:0007669"/>
    <property type="project" value="InterPro"/>
</dbReference>
<comment type="similarity">
    <text evidence="2 8">Belongs to the type IA topoisomerase family.</text>
</comment>
<dbReference type="EC" id="5.6.2.1" evidence="3 8"/>
<evidence type="ECO:0000256" key="6">
    <source>
        <dbReference type="ARBA" id="ARBA00023235"/>
    </source>
</evidence>
<dbReference type="InterPro" id="IPR013497">
    <property type="entry name" value="Topo_IA_cen"/>
</dbReference>
<dbReference type="InterPro" id="IPR013824">
    <property type="entry name" value="Topo_IA_cen_sub1"/>
</dbReference>
<dbReference type="GO" id="GO:0006281">
    <property type="term" value="P:DNA repair"/>
    <property type="evidence" value="ECO:0007669"/>
    <property type="project" value="TreeGrafter"/>
</dbReference>
<dbReference type="AlphaFoldDB" id="A0A6G1S7I6"/>
<dbReference type="SMART" id="SM00436">
    <property type="entry name" value="TOP1Bc"/>
    <property type="match status" value="1"/>
</dbReference>
<dbReference type="Pfam" id="PF01751">
    <property type="entry name" value="Toprim"/>
    <property type="match status" value="1"/>
</dbReference>
<dbReference type="CDD" id="cd03362">
    <property type="entry name" value="TOPRIM_TopoIA_TopoIII"/>
    <property type="match status" value="1"/>
</dbReference>
<dbReference type="CDD" id="cd00186">
    <property type="entry name" value="TOP1Ac"/>
    <property type="match status" value="1"/>
</dbReference>
<feature type="compositionally biased region" description="Basic residues" evidence="9">
    <location>
        <begin position="924"/>
        <end position="939"/>
    </location>
</feature>
<evidence type="ECO:0000256" key="3">
    <source>
        <dbReference type="ARBA" id="ARBA00012891"/>
    </source>
</evidence>
<dbReference type="PRINTS" id="PR00417">
    <property type="entry name" value="PRTPISMRASEI"/>
</dbReference>